<accession>F2U753</accession>
<feature type="compositionally biased region" description="Polar residues" evidence="1">
    <location>
        <begin position="243"/>
        <end position="253"/>
    </location>
</feature>
<feature type="compositionally biased region" description="Low complexity" evidence="1">
    <location>
        <begin position="231"/>
        <end position="242"/>
    </location>
</feature>
<keyword evidence="2" id="KW-1133">Transmembrane helix</keyword>
<reference evidence="3" key="1">
    <citation type="submission" date="2009-08" db="EMBL/GenBank/DDBJ databases">
        <title>Annotation of Salpingoeca rosetta.</title>
        <authorList>
            <consortium name="The Broad Institute Genome Sequencing Platform"/>
            <person name="Russ C."/>
            <person name="Cuomo C."/>
            <person name="Burger G."/>
            <person name="Gray M.W."/>
            <person name="Holland P.W.H."/>
            <person name="King N."/>
            <person name="Lang F.B.F."/>
            <person name="Roger A.J."/>
            <person name="Ruiz-Trillo I."/>
            <person name="Young S.K."/>
            <person name="Zeng Q."/>
            <person name="Gargeya S."/>
            <person name="Alvarado L."/>
            <person name="Berlin A."/>
            <person name="Chapman S.B."/>
            <person name="Chen Z."/>
            <person name="Freedman E."/>
            <person name="Gellesch M."/>
            <person name="Goldberg J."/>
            <person name="Griggs A."/>
            <person name="Gujja S."/>
            <person name="Heilman E."/>
            <person name="Heiman D."/>
            <person name="Howarth C."/>
            <person name="Mehta T."/>
            <person name="Neiman D."/>
            <person name="Pearson M."/>
            <person name="Roberts A."/>
            <person name="Saif S."/>
            <person name="Shea T."/>
            <person name="Shenoy N."/>
            <person name="Sisk P."/>
            <person name="Stolte C."/>
            <person name="Sykes S."/>
            <person name="White J."/>
            <person name="Yandava C."/>
            <person name="Haas B."/>
            <person name="Nusbaum C."/>
            <person name="Birren B."/>
        </authorList>
    </citation>
    <scope>NUCLEOTIDE SEQUENCE [LARGE SCALE GENOMIC DNA]</scope>
    <source>
        <strain evidence="3">ATCC 50818</strain>
    </source>
</reference>
<evidence type="ECO:0000256" key="1">
    <source>
        <dbReference type="SAM" id="MobiDB-lite"/>
    </source>
</evidence>
<feature type="compositionally biased region" description="Polar residues" evidence="1">
    <location>
        <begin position="554"/>
        <end position="570"/>
    </location>
</feature>
<feature type="compositionally biased region" description="Basic and acidic residues" evidence="1">
    <location>
        <begin position="510"/>
        <end position="520"/>
    </location>
</feature>
<feature type="transmembrane region" description="Helical" evidence="2">
    <location>
        <begin position="16"/>
        <end position="34"/>
    </location>
</feature>
<evidence type="ECO:0000313" key="3">
    <source>
        <dbReference type="EMBL" id="EGD83685.1"/>
    </source>
</evidence>
<feature type="transmembrane region" description="Helical" evidence="2">
    <location>
        <begin position="54"/>
        <end position="77"/>
    </location>
</feature>
<keyword evidence="2" id="KW-0812">Transmembrane</keyword>
<dbReference type="Proteomes" id="UP000007799">
    <property type="component" value="Unassembled WGS sequence"/>
</dbReference>
<evidence type="ECO:0000313" key="4">
    <source>
        <dbReference type="Proteomes" id="UP000007799"/>
    </source>
</evidence>
<evidence type="ECO:0000256" key="2">
    <source>
        <dbReference type="SAM" id="Phobius"/>
    </source>
</evidence>
<feature type="region of interest" description="Disordered" evidence="1">
    <location>
        <begin position="460"/>
        <end position="489"/>
    </location>
</feature>
<feature type="region of interest" description="Disordered" evidence="1">
    <location>
        <begin position="222"/>
        <end position="263"/>
    </location>
</feature>
<keyword evidence="4" id="KW-1185">Reference proteome</keyword>
<protein>
    <submittedName>
        <fullName evidence="3">Uncharacterized protein</fullName>
    </submittedName>
</protein>
<feature type="transmembrane region" description="Helical" evidence="2">
    <location>
        <begin position="84"/>
        <end position="102"/>
    </location>
</feature>
<name>F2U753_SALR5</name>
<dbReference type="GeneID" id="16075769"/>
<dbReference type="InParanoid" id="F2U753"/>
<keyword evidence="2" id="KW-0472">Membrane</keyword>
<feature type="region of interest" description="Disordered" evidence="1">
    <location>
        <begin position="138"/>
        <end position="165"/>
    </location>
</feature>
<feature type="region of interest" description="Disordered" evidence="1">
    <location>
        <begin position="502"/>
        <end position="577"/>
    </location>
</feature>
<gene>
    <name evidence="3" type="ORF">PTSG_12153</name>
</gene>
<feature type="compositionally biased region" description="Polar residues" evidence="1">
    <location>
        <begin position="146"/>
        <end position="158"/>
    </location>
</feature>
<feature type="compositionally biased region" description="Basic residues" evidence="1">
    <location>
        <begin position="521"/>
        <end position="532"/>
    </location>
</feature>
<dbReference type="AlphaFoldDB" id="F2U753"/>
<proteinExistence type="predicted"/>
<dbReference type="RefSeq" id="XP_004995189.1">
    <property type="nucleotide sequence ID" value="XM_004995132.1"/>
</dbReference>
<sequence>MMGWQQQQAVHRQAQAWGMALAAVIAFFLLPLHVLSRLGAFRTASRLAERLATVGVLVLAALVTTGCGLALGPVLLATAILRRALFAVASLTGSVLAMLMSLTQPATAARSMLRRFVAPTPKTAAITALAGATQRTNAASALPSATPVTATGPSTAHTTGPHVVDNLAKSKRALDTVPRLLEQFNPMTQLVSTVQRLARSAEHAMLRVQERIQHRIQALEAEQNRQRRRQQQQQQQQQGGRRTFSQPQEQKQTPAFAAAPGMNTFNPFLLRSDEVRTHRQEAWHEEDSLAQTGLRPLGHTGQLSAVQAHEPALEPEFATVDNYGKCDDDAGSFKSTFSLDTAAALAACRYDQPPPYHTLERETDRPVSSHNAREKGLVRGVGVVTHDGQVAYTMHQREQPHPLHSQGRHQRLGGGFADNNGSGKNAIVASHADTASNSLPCWTRSKNHGGLKNAAVVLQQAGSPEDEESADAATQHVMSHGDLSTSAEQGHLGSLRPQLQTQRVAGEQGGRAEQRETLRDRRTRGRRRRRLSLTKTLRDLQQQNPATQVHRASGSRQGTPVSPGSSNTDETVLFTPPANTTSRYQSAIEDFLHDVGCWPTPYLSHHDLHTLTLTEVFSVLRDDDDFALLDRTVWRLSGHKQGHVSYTCREAVLDVVETRTGADTVQELVTAHLASPQRRLGFRHWPRVLCIRANAPNVTTQLHICSFSHPSDPDVYESRAYALKGLLYSDAQARARGEADVAALDTRWVDYTWWRERGEVAVASPPSAAEYVAVFIDCSDNALAQQGQRNHDCDVDGGGIIAVGGGDARARQQADRTVTAMGGWRDGGCDGGEEEIAGCNGAGDAVEGVMGAFADLSFGPHGVVTPLSRWYRLAPLQTIFYEDVPADASLLVHIFHACLQHAGACVDGGARLPSTPFAAGLYTAIHRATVGARQEETDEVLTLLNHVLLANMDDPSIPKDAGVAQVVVALSLLEQEGDTFFMPLMCSRQHNGDRLHAIHASSDDYGVRMCSRTLEPALDDVARLSPVLFVFCNQPTQSAVPDLVLHGRRYQLGGAVRTRADRHSLVLQHGRVWRRMDRKLRPVVWRQVARYLTSPASTVHLFILHAC</sequence>
<dbReference type="EMBL" id="GL832963">
    <property type="protein sequence ID" value="EGD83685.1"/>
    <property type="molecule type" value="Genomic_DNA"/>
</dbReference>
<dbReference type="KEGG" id="sre:PTSG_12153"/>
<organism evidence="4">
    <name type="scientific">Salpingoeca rosetta (strain ATCC 50818 / BSB-021)</name>
    <dbReference type="NCBI Taxonomy" id="946362"/>
    <lineage>
        <taxon>Eukaryota</taxon>
        <taxon>Choanoflagellata</taxon>
        <taxon>Craspedida</taxon>
        <taxon>Salpingoecidae</taxon>
        <taxon>Salpingoeca</taxon>
    </lineage>
</organism>